<reference evidence="1 2" key="1">
    <citation type="journal article" date="2018" name="New Phytol.">
        <title>Phylogenomics of Endogonaceae and evolution of mycorrhizas within Mucoromycota.</title>
        <authorList>
            <person name="Chang Y."/>
            <person name="Desiro A."/>
            <person name="Na H."/>
            <person name="Sandor L."/>
            <person name="Lipzen A."/>
            <person name="Clum A."/>
            <person name="Barry K."/>
            <person name="Grigoriev I.V."/>
            <person name="Martin F.M."/>
            <person name="Stajich J.E."/>
            <person name="Smith M.E."/>
            <person name="Bonito G."/>
            <person name="Spatafora J.W."/>
        </authorList>
    </citation>
    <scope>NUCLEOTIDE SEQUENCE [LARGE SCALE GENOMIC DNA]</scope>
    <source>
        <strain evidence="1 2">AD002</strain>
    </source>
</reference>
<dbReference type="EMBL" id="RBNJ01001232">
    <property type="protein sequence ID" value="RUS33422.1"/>
    <property type="molecule type" value="Genomic_DNA"/>
</dbReference>
<sequence>MSGNFGPVMPSGPETRLPYCTQLCTANLQIMEYCSLSQSQPTHSPACRFSFSTLTAPRTASLIWHGMPPTRRVQRVTRTPRVEEQERCKKSRGRLSLRMTAWMEAGNNEVGGDDGNEEKSRKGVVVEEGCGCNRGWGGS</sequence>
<gene>
    <name evidence="1" type="ORF">BC938DRAFT_471795</name>
</gene>
<protein>
    <submittedName>
        <fullName evidence="1">Uncharacterized protein</fullName>
    </submittedName>
</protein>
<accession>A0A433QUF0</accession>
<comment type="caution">
    <text evidence="1">The sequence shown here is derived from an EMBL/GenBank/DDBJ whole genome shotgun (WGS) entry which is preliminary data.</text>
</comment>
<dbReference type="AlphaFoldDB" id="A0A433QUF0"/>
<dbReference type="Proteomes" id="UP000274822">
    <property type="component" value="Unassembled WGS sequence"/>
</dbReference>
<evidence type="ECO:0000313" key="1">
    <source>
        <dbReference type="EMBL" id="RUS33422.1"/>
    </source>
</evidence>
<keyword evidence="2" id="KW-1185">Reference proteome</keyword>
<proteinExistence type="predicted"/>
<name>A0A433QUF0_9FUNG</name>
<organism evidence="1 2">
    <name type="scientific">Jimgerdemannia flammicorona</name>
    <dbReference type="NCBI Taxonomy" id="994334"/>
    <lineage>
        <taxon>Eukaryota</taxon>
        <taxon>Fungi</taxon>
        <taxon>Fungi incertae sedis</taxon>
        <taxon>Mucoromycota</taxon>
        <taxon>Mucoromycotina</taxon>
        <taxon>Endogonomycetes</taxon>
        <taxon>Endogonales</taxon>
        <taxon>Endogonaceae</taxon>
        <taxon>Jimgerdemannia</taxon>
    </lineage>
</organism>
<evidence type="ECO:0000313" key="2">
    <source>
        <dbReference type="Proteomes" id="UP000274822"/>
    </source>
</evidence>